<evidence type="ECO:0000259" key="2">
    <source>
        <dbReference type="Pfam" id="PF23154"/>
    </source>
</evidence>
<gene>
    <name evidence="3" type="ORF">PHYEVI_LOCUS4076</name>
</gene>
<feature type="compositionally biased region" description="Polar residues" evidence="1">
    <location>
        <begin position="612"/>
        <end position="621"/>
    </location>
</feature>
<protein>
    <recommendedName>
        <fullName evidence="2">KANSL3 helical domain-containing protein</fullName>
    </recommendedName>
</protein>
<dbReference type="OrthoDB" id="6415022at2759"/>
<dbReference type="EMBL" id="OU900107">
    <property type="protein sequence ID" value="CAG9857675.1"/>
    <property type="molecule type" value="Genomic_DNA"/>
</dbReference>
<feature type="compositionally biased region" description="Pro residues" evidence="1">
    <location>
        <begin position="630"/>
        <end position="640"/>
    </location>
</feature>
<proteinExistence type="predicted"/>
<dbReference type="InterPro" id="IPR026555">
    <property type="entry name" value="NSL3/Tex30"/>
</dbReference>
<dbReference type="InterPro" id="IPR029058">
    <property type="entry name" value="AB_hydrolase_fold"/>
</dbReference>
<dbReference type="PANTHER" id="PTHR13136">
    <property type="entry name" value="TESTIS DEVELOPMENT PROTEIN PRTD"/>
    <property type="match status" value="1"/>
</dbReference>
<feature type="domain" description="KANSL3 helical" evidence="2">
    <location>
        <begin position="161"/>
        <end position="269"/>
    </location>
</feature>
<accession>A0A9N9TJV1</accession>
<feature type="region of interest" description="Disordered" evidence="1">
    <location>
        <begin position="1024"/>
        <end position="1047"/>
    </location>
</feature>
<dbReference type="SUPFAM" id="SSF53474">
    <property type="entry name" value="alpha/beta-Hydrolases"/>
    <property type="match status" value="1"/>
</dbReference>
<dbReference type="GO" id="GO:0045944">
    <property type="term" value="P:positive regulation of transcription by RNA polymerase II"/>
    <property type="evidence" value="ECO:0007669"/>
    <property type="project" value="TreeGrafter"/>
</dbReference>
<dbReference type="Gene3D" id="3.40.50.1820">
    <property type="entry name" value="alpha/beta hydrolase"/>
    <property type="match status" value="1"/>
</dbReference>
<reference evidence="3" key="1">
    <citation type="submission" date="2022-01" db="EMBL/GenBank/DDBJ databases">
        <authorList>
            <person name="King R."/>
        </authorList>
    </citation>
    <scope>NUCLEOTIDE SEQUENCE</scope>
</reference>
<dbReference type="PANTHER" id="PTHR13136:SF16">
    <property type="entry name" value="KAT8 REGULATORY NSL COMPLEX SUBUNIT 3"/>
    <property type="match status" value="1"/>
</dbReference>
<feature type="compositionally biased region" description="Basic and acidic residues" evidence="1">
    <location>
        <begin position="527"/>
        <end position="537"/>
    </location>
</feature>
<feature type="region of interest" description="Disordered" evidence="1">
    <location>
        <begin position="514"/>
        <end position="641"/>
    </location>
</feature>
<dbReference type="Proteomes" id="UP001153712">
    <property type="component" value="Chromosome 14"/>
</dbReference>
<organism evidence="3 4">
    <name type="scientific">Phyllotreta striolata</name>
    <name type="common">Striped flea beetle</name>
    <name type="synonym">Crioceris striolata</name>
    <dbReference type="NCBI Taxonomy" id="444603"/>
    <lineage>
        <taxon>Eukaryota</taxon>
        <taxon>Metazoa</taxon>
        <taxon>Ecdysozoa</taxon>
        <taxon>Arthropoda</taxon>
        <taxon>Hexapoda</taxon>
        <taxon>Insecta</taxon>
        <taxon>Pterygota</taxon>
        <taxon>Neoptera</taxon>
        <taxon>Endopterygota</taxon>
        <taxon>Coleoptera</taxon>
        <taxon>Polyphaga</taxon>
        <taxon>Cucujiformia</taxon>
        <taxon>Chrysomeloidea</taxon>
        <taxon>Chrysomelidae</taxon>
        <taxon>Galerucinae</taxon>
        <taxon>Alticini</taxon>
        <taxon>Phyllotreta</taxon>
    </lineage>
</organism>
<sequence>MSEEILLVDDDIKYHEQFLPPELTPASKSTINKIFEDFNFALSNDSAKSSMVVEEARYTIPTQLTNSFDRENWTVSTDHCYARPWNWRPEASFLRPTKTLFIPKLVPVKSSNSIQDNDDAIDIESEVEVPAPNYDVAKAKSLMEECEKHAFSIRADTEEDWEEKVSKLNWTTGQHKLFNTMVNILNSFNLSKLAYENSSNEPLLRRTIIDKAVQRVRRLLASVLWDSKLTQWLHQILIENLGPHYLAFYLDILQTLKSKLPNFVDKMMHTPTSTFRAGCINSIALTSLLERPWDPVSTTLMQDKPKKLPGNPVIIVVPSGPTTSKTFHKWRALLTNLGTVVTVPTNFGSTGHRLTMPSILDQLFSITRGKIQDVRDTFPGRNIILVGFNSGAALALQVAHIEPVLCVISVGFSLLTAEGLRGEPDDNVLELQCPVLFVIGQCSNSSSQEDLEDMRERMRVETGLLVVGSADDYLRVSKKKRRQEGITQSIVDRCILDEMGEFISGLILSPFPPQIRQSPTHVPPETPIKKGNPERKRYSSNASSLDSEPPSPTPVRMNKSVGRPPGSKSKNRLEAKWAQQIAQGNLQSASSTNPPSPSPIPHSPIAYPAATASDTSSNDGSSAAEKPPKPGDPPQSPAPPAAVKKLKTLLPVEKPSQGPAAKNQHSPARMHAFGMGRNASSQGNTSVTNLLQGGIKTIPPSLPKPSTSGIKVLEHVTIHNANPGKLLSNRTIDLSKITLLNSSKASSPAVSNVLLLPDNKIKTIGSGVKGASSGGNILLPMSPSKGTPKTAVSAGPKYITAKRQLMNQKPPRTVKKPIYMPATNLEPPLPPPTNLTTQDIMDLPIIFADDNQLLGNAAGPADVLQTSAAVQQASQPSKTLANVASTKYMLVNKQTLGQGNYILTPSIKKGSPVTSAFNKPTPKYTKIILSSKKNNAEDLKPVAASTPSKIQCLSPEITVKKVLSAQGQLIKSESSTSMELVDLENEIKATAVPKPNLSTSDVKNIKIIPKLSTDVQYAAANVQKRPSMENVDEGDPDYVPPKSLKLE</sequence>
<dbReference type="GO" id="GO:0044545">
    <property type="term" value="C:NSL complex"/>
    <property type="evidence" value="ECO:0007669"/>
    <property type="project" value="TreeGrafter"/>
</dbReference>
<name>A0A9N9TJV1_PHYSR</name>
<evidence type="ECO:0000313" key="4">
    <source>
        <dbReference type="Proteomes" id="UP001153712"/>
    </source>
</evidence>
<evidence type="ECO:0000256" key="1">
    <source>
        <dbReference type="SAM" id="MobiDB-lite"/>
    </source>
</evidence>
<dbReference type="AlphaFoldDB" id="A0A9N9TJV1"/>
<evidence type="ECO:0000313" key="3">
    <source>
        <dbReference type="EMBL" id="CAG9857675.1"/>
    </source>
</evidence>
<dbReference type="Pfam" id="PF23154">
    <property type="entry name" value="KANSL3_1st"/>
    <property type="match status" value="1"/>
</dbReference>
<keyword evidence="4" id="KW-1185">Reference proteome</keyword>
<dbReference type="InterPro" id="IPR056519">
    <property type="entry name" value="KANSL3_1st"/>
</dbReference>